<evidence type="ECO:0000313" key="2">
    <source>
        <dbReference type="Proteomes" id="UP000233766"/>
    </source>
</evidence>
<organism evidence="1 2">
    <name type="scientific">Nocardia fluminea</name>
    <dbReference type="NCBI Taxonomy" id="134984"/>
    <lineage>
        <taxon>Bacteria</taxon>
        <taxon>Bacillati</taxon>
        <taxon>Actinomycetota</taxon>
        <taxon>Actinomycetes</taxon>
        <taxon>Mycobacteriales</taxon>
        <taxon>Nocardiaceae</taxon>
        <taxon>Nocardia</taxon>
    </lineage>
</organism>
<dbReference type="Proteomes" id="UP000233766">
    <property type="component" value="Unassembled WGS sequence"/>
</dbReference>
<name>A0A2N3V4K5_9NOCA</name>
<gene>
    <name evidence="1" type="ORF">ATK86_7487</name>
</gene>
<comment type="caution">
    <text evidence="1">The sequence shown here is derived from an EMBL/GenBank/DDBJ whole genome shotgun (WGS) entry which is preliminary data.</text>
</comment>
<sequence>MNPTHRLTWPLLLAAVLVAVLRVLAAARHRPAAEVPTPDEPTSSGARARLVSTGERCTVLTHLAEVAVDGLADPVTVGLADLERDRPGDTGVQLAALEVGHEVWFVPASMPGTARVGTVLQIAEGGAVQLREQSGDIRWTNPGDVLEVVTGIGPADEQQEGPTAAAVRDGRACHRCNEPFRIGSASRPDGFTDHGQLFRCSDGFGCSTSAAR</sequence>
<reference evidence="1 2" key="1">
    <citation type="submission" date="2017-12" db="EMBL/GenBank/DDBJ databases">
        <title>Sequencing the genomes of 1000 Actinobacteria strains.</title>
        <authorList>
            <person name="Klenk H.-P."/>
        </authorList>
    </citation>
    <scope>NUCLEOTIDE SEQUENCE [LARGE SCALE GENOMIC DNA]</scope>
    <source>
        <strain evidence="1 2">DSM 44489</strain>
    </source>
</reference>
<dbReference type="RefSeq" id="WP_101469207.1">
    <property type="nucleotide sequence ID" value="NZ_PJMW01000004.1"/>
</dbReference>
<accession>A0A2N3V4K5</accession>
<dbReference type="EMBL" id="PJMW01000004">
    <property type="protein sequence ID" value="PKV76555.1"/>
    <property type="molecule type" value="Genomic_DNA"/>
</dbReference>
<dbReference type="AlphaFoldDB" id="A0A2N3V4K5"/>
<dbReference type="OrthoDB" id="4571969at2"/>
<proteinExistence type="predicted"/>
<evidence type="ECO:0000313" key="1">
    <source>
        <dbReference type="EMBL" id="PKV76555.1"/>
    </source>
</evidence>
<keyword evidence="2" id="KW-1185">Reference proteome</keyword>
<protein>
    <submittedName>
        <fullName evidence="1">Uncharacterized protein</fullName>
    </submittedName>
</protein>